<organism evidence="1">
    <name type="scientific">Siphoviridae sp. ctfW121</name>
    <dbReference type="NCBI Taxonomy" id="2826413"/>
    <lineage>
        <taxon>Viruses</taxon>
        <taxon>Duplodnaviria</taxon>
        <taxon>Heunggongvirae</taxon>
        <taxon>Uroviricota</taxon>
        <taxon>Caudoviricetes</taxon>
    </lineage>
</organism>
<protein>
    <submittedName>
        <fullName evidence="1">Uncharacterized protein</fullName>
    </submittedName>
</protein>
<accession>A0A8S5N9D5</accession>
<reference evidence="1" key="1">
    <citation type="journal article" date="2021" name="Proc. Natl. Acad. Sci. U.S.A.">
        <title>A Catalog of Tens of Thousands of Viruses from Human Metagenomes Reveals Hidden Associations with Chronic Diseases.</title>
        <authorList>
            <person name="Tisza M.J."/>
            <person name="Buck C.B."/>
        </authorList>
    </citation>
    <scope>NUCLEOTIDE SEQUENCE</scope>
    <source>
        <strain evidence="1">CtfW121</strain>
    </source>
</reference>
<sequence>MPKCQLNPTPIIYTNQSPNANGDFFFTNIC</sequence>
<name>A0A8S5N9D5_9CAUD</name>
<evidence type="ECO:0000313" key="1">
    <source>
        <dbReference type="EMBL" id="DAD90880.1"/>
    </source>
</evidence>
<dbReference type="EMBL" id="BK015096">
    <property type="protein sequence ID" value="DAD90880.1"/>
    <property type="molecule type" value="Genomic_DNA"/>
</dbReference>
<proteinExistence type="predicted"/>